<dbReference type="EMBL" id="CP020569">
    <property type="protein sequence ID" value="ARF56616.1"/>
    <property type="molecule type" value="Genomic_DNA"/>
</dbReference>
<organism evidence="2 3">
    <name type="scientific">Streptomyces gilvosporeus</name>
    <dbReference type="NCBI Taxonomy" id="553510"/>
    <lineage>
        <taxon>Bacteria</taxon>
        <taxon>Bacillati</taxon>
        <taxon>Actinomycetota</taxon>
        <taxon>Actinomycetes</taxon>
        <taxon>Kitasatosporales</taxon>
        <taxon>Streptomycetaceae</taxon>
        <taxon>Streptomyces</taxon>
    </lineage>
</organism>
<keyword evidence="3" id="KW-1185">Reference proteome</keyword>
<evidence type="ECO:0000313" key="3">
    <source>
        <dbReference type="Proteomes" id="UP000192726"/>
    </source>
</evidence>
<name>A0A1V0TUK2_9ACTN</name>
<feature type="compositionally biased region" description="Gly residues" evidence="1">
    <location>
        <begin position="1"/>
        <end position="16"/>
    </location>
</feature>
<proteinExistence type="predicted"/>
<feature type="region of interest" description="Disordered" evidence="1">
    <location>
        <begin position="1"/>
        <end position="22"/>
    </location>
</feature>
<sequence length="63" mass="6268">MGGEVGVGGGQMGAGGVQRVDEGGGFVVTEGRVELAERETGRCGEVGEGGDLAWIEGATEQTD</sequence>
<evidence type="ECO:0000256" key="1">
    <source>
        <dbReference type="SAM" id="MobiDB-lite"/>
    </source>
</evidence>
<dbReference type="Proteomes" id="UP000192726">
    <property type="component" value="Chromosome"/>
</dbReference>
<evidence type="ECO:0000313" key="2">
    <source>
        <dbReference type="EMBL" id="ARF56616.1"/>
    </source>
</evidence>
<accession>A0A1V0TUK2</accession>
<dbReference type="AlphaFoldDB" id="A0A1V0TUK2"/>
<gene>
    <name evidence="2" type="ORF">B1H19_22780</name>
</gene>
<reference evidence="2 3" key="1">
    <citation type="submission" date="2017-04" db="EMBL/GenBank/DDBJ databases">
        <title>Complete Genome Sequence of Streptomyces gilvosporeus F607, a Capable Producer of Natamycin.</title>
        <authorList>
            <person name="Zong G."/>
            <person name="Zhong C."/>
            <person name="Fu J."/>
            <person name="Qin R."/>
            <person name="Cao G."/>
        </authorList>
    </citation>
    <scope>NUCLEOTIDE SEQUENCE [LARGE SCALE GENOMIC DNA]</scope>
    <source>
        <strain evidence="2 3">F607</strain>
    </source>
</reference>
<protein>
    <submittedName>
        <fullName evidence="2">Uncharacterized protein</fullName>
    </submittedName>
</protein>
<dbReference type="KEGG" id="sgv:B1H19_22780"/>